<proteinExistence type="inferred from homology"/>
<dbReference type="EMBL" id="FNRL01000019">
    <property type="protein sequence ID" value="SEA86262.1"/>
    <property type="molecule type" value="Genomic_DNA"/>
</dbReference>
<comment type="catalytic activity">
    <reaction evidence="1">
        <text>Hydrolysis of terminal non-reducing N-acetyl-D-hexosamine residues in N-acetyl-beta-D-hexosaminides.</text>
        <dbReference type="EC" id="3.2.1.52"/>
    </reaction>
</comment>
<dbReference type="GO" id="GO:0030203">
    <property type="term" value="P:glycosaminoglycan metabolic process"/>
    <property type="evidence" value="ECO:0007669"/>
    <property type="project" value="TreeGrafter"/>
</dbReference>
<name>A0A1H4EPV8_9BACT</name>
<evidence type="ECO:0000313" key="10">
    <source>
        <dbReference type="EMBL" id="SEA86262.1"/>
    </source>
</evidence>
<evidence type="ECO:0000256" key="5">
    <source>
        <dbReference type="ARBA" id="ARBA00023295"/>
    </source>
</evidence>
<dbReference type="GO" id="GO:0004563">
    <property type="term" value="F:beta-N-acetylhexosaminidase activity"/>
    <property type="evidence" value="ECO:0007669"/>
    <property type="project" value="UniProtKB-EC"/>
</dbReference>
<protein>
    <recommendedName>
        <fullName evidence="3">beta-N-acetylhexosaminidase</fullName>
        <ecNumber evidence="3">3.2.1.52</ecNumber>
    </recommendedName>
</protein>
<dbReference type="Proteomes" id="UP000199656">
    <property type="component" value="Unassembled WGS sequence"/>
</dbReference>
<keyword evidence="11" id="KW-1185">Reference proteome</keyword>
<evidence type="ECO:0000313" key="11">
    <source>
        <dbReference type="Proteomes" id="UP000199656"/>
    </source>
</evidence>
<organism evidence="10 11">
    <name type="scientific">Chitinophaga terrae</name>
    <name type="common">ex Kim and Jung 2007</name>
    <dbReference type="NCBI Taxonomy" id="408074"/>
    <lineage>
        <taxon>Bacteria</taxon>
        <taxon>Pseudomonadati</taxon>
        <taxon>Bacteroidota</taxon>
        <taxon>Chitinophagia</taxon>
        <taxon>Chitinophagales</taxon>
        <taxon>Chitinophagaceae</taxon>
        <taxon>Chitinophaga</taxon>
    </lineage>
</organism>
<dbReference type="RefSeq" id="WP_089763544.1">
    <property type="nucleotide sequence ID" value="NZ_BKAT01000032.1"/>
</dbReference>
<dbReference type="PANTHER" id="PTHR22600:SF57">
    <property type="entry name" value="BETA-N-ACETYLHEXOSAMINIDASE"/>
    <property type="match status" value="1"/>
</dbReference>
<comment type="similarity">
    <text evidence="2">Belongs to the glycosyl hydrolase 20 family.</text>
</comment>
<feature type="domain" description="Beta-hexosaminidase bacterial type N-terminal" evidence="9">
    <location>
        <begin position="27"/>
        <end position="148"/>
    </location>
</feature>
<dbReference type="OrthoDB" id="726159at2"/>
<dbReference type="AlphaFoldDB" id="A0A1H4EPV8"/>
<dbReference type="PANTHER" id="PTHR22600">
    <property type="entry name" value="BETA-HEXOSAMINIDASE"/>
    <property type="match status" value="1"/>
</dbReference>
<evidence type="ECO:0000256" key="6">
    <source>
        <dbReference type="PIRSR" id="PIRSR625705-1"/>
    </source>
</evidence>
<sequence length="518" mass="57735">MQKLRTALAGVFVFLLSVSTVSANVIHVIPQPSEMTAQDGSFSFTGATAIIPNGNTTEAKFLQTYLLQQFHLDVPLKNKADNGAIQLILNKQLRQALGEEGYKLDANSNRIQITAATSTGIFYGIQTLRQLVEKNGGQVTVAGVKITDKPRFGWRAFMLDEGRYFKGEQVVKKLLDEMARLKMNVFHWHLTDDQGWRIEIKKYPLLTKVGGRRDSTQIGGWNSPKYDGKVHEGYYTQDQIKNIIQYAAQRHITIVPEIEMPGHSSAAIAAYPWLGASPTPIKVPGKFGVHYDVFNVANPKVVSFLEDVLTEVIALFPSKVIHIGGDEVKYDQWKADANVQAYMKSHNLATPADLQISFTNAISNFLAGKNRRMMGWNEIMGSKLHEFTNASDANATQKLAQGTIVQFWKGELNLITDAVSKGYDVVNSYHAMTYLDYDYKSISLEKAYSFDPIPAGLDPKYHSKILGCGCQMWGEWIPDEASMNAKVFPRLAAYAEDGWTLPANKNFETFSKAAAALW</sequence>
<feature type="signal peptide" evidence="7">
    <location>
        <begin position="1"/>
        <end position="23"/>
    </location>
</feature>
<accession>A0A1H4EPV8</accession>
<dbReference type="InterPro" id="IPR015882">
    <property type="entry name" value="HEX_bac_N"/>
</dbReference>
<dbReference type="InterPro" id="IPR025705">
    <property type="entry name" value="Beta_hexosaminidase_sua/sub"/>
</dbReference>
<dbReference type="PRINTS" id="PR00738">
    <property type="entry name" value="GLHYDRLASE20"/>
</dbReference>
<dbReference type="Gene3D" id="3.30.379.10">
    <property type="entry name" value="Chitobiase/beta-hexosaminidase domain 2-like"/>
    <property type="match status" value="1"/>
</dbReference>
<dbReference type="InterPro" id="IPR015883">
    <property type="entry name" value="Glyco_hydro_20_cat"/>
</dbReference>
<gene>
    <name evidence="10" type="ORF">SAMN05660909_03840</name>
</gene>
<evidence type="ECO:0000259" key="8">
    <source>
        <dbReference type="Pfam" id="PF00728"/>
    </source>
</evidence>
<dbReference type="GO" id="GO:0005975">
    <property type="term" value="P:carbohydrate metabolic process"/>
    <property type="evidence" value="ECO:0007669"/>
    <property type="project" value="InterPro"/>
</dbReference>
<dbReference type="SUPFAM" id="SSF51445">
    <property type="entry name" value="(Trans)glycosidases"/>
    <property type="match status" value="1"/>
</dbReference>
<feature type="chain" id="PRO_5011753986" description="beta-N-acetylhexosaminidase" evidence="7">
    <location>
        <begin position="24"/>
        <end position="518"/>
    </location>
</feature>
<feature type="active site" description="Proton donor" evidence="6">
    <location>
        <position position="327"/>
    </location>
</feature>
<dbReference type="Pfam" id="PF02838">
    <property type="entry name" value="Glyco_hydro_20b"/>
    <property type="match status" value="1"/>
</dbReference>
<evidence type="ECO:0000256" key="3">
    <source>
        <dbReference type="ARBA" id="ARBA00012663"/>
    </source>
</evidence>
<dbReference type="CDD" id="cd06563">
    <property type="entry name" value="GH20_chitobiase-like"/>
    <property type="match status" value="1"/>
</dbReference>
<dbReference type="EC" id="3.2.1.52" evidence="3"/>
<evidence type="ECO:0000256" key="7">
    <source>
        <dbReference type="SAM" id="SignalP"/>
    </source>
</evidence>
<evidence type="ECO:0000256" key="4">
    <source>
        <dbReference type="ARBA" id="ARBA00022801"/>
    </source>
</evidence>
<keyword evidence="4" id="KW-0378">Hydrolase</keyword>
<reference evidence="11" key="1">
    <citation type="submission" date="2016-10" db="EMBL/GenBank/DDBJ databases">
        <authorList>
            <person name="Varghese N."/>
            <person name="Submissions S."/>
        </authorList>
    </citation>
    <scope>NUCLEOTIDE SEQUENCE [LARGE SCALE GENOMIC DNA]</scope>
    <source>
        <strain evidence="11">DSM 23920</strain>
    </source>
</reference>
<dbReference type="Gene3D" id="3.20.20.80">
    <property type="entry name" value="Glycosidases"/>
    <property type="match status" value="1"/>
</dbReference>
<dbReference type="SUPFAM" id="SSF55545">
    <property type="entry name" value="beta-N-acetylhexosaminidase-like domain"/>
    <property type="match status" value="1"/>
</dbReference>
<keyword evidence="5" id="KW-0326">Glycosidase</keyword>
<dbReference type="InterPro" id="IPR029018">
    <property type="entry name" value="Hex-like_dom2"/>
</dbReference>
<keyword evidence="7" id="KW-0732">Signal</keyword>
<dbReference type="GO" id="GO:0016020">
    <property type="term" value="C:membrane"/>
    <property type="evidence" value="ECO:0007669"/>
    <property type="project" value="TreeGrafter"/>
</dbReference>
<dbReference type="Pfam" id="PF00728">
    <property type="entry name" value="Glyco_hydro_20"/>
    <property type="match status" value="1"/>
</dbReference>
<dbReference type="STRING" id="408074.SAMN05660909_03840"/>
<evidence type="ECO:0000256" key="2">
    <source>
        <dbReference type="ARBA" id="ARBA00006285"/>
    </source>
</evidence>
<dbReference type="InterPro" id="IPR017853">
    <property type="entry name" value="GH"/>
</dbReference>
<evidence type="ECO:0000259" key="9">
    <source>
        <dbReference type="Pfam" id="PF02838"/>
    </source>
</evidence>
<feature type="domain" description="Glycoside hydrolase family 20 catalytic" evidence="8">
    <location>
        <begin position="152"/>
        <end position="500"/>
    </location>
</feature>
<evidence type="ECO:0000256" key="1">
    <source>
        <dbReference type="ARBA" id="ARBA00001231"/>
    </source>
</evidence>